<dbReference type="AlphaFoldDB" id="A0A1V4IJV6"/>
<dbReference type="OrthoDB" id="1680245at2"/>
<name>A0A1V4IJV6_9CLOT</name>
<gene>
    <name evidence="1" type="ORF">CLORY_29770</name>
</gene>
<dbReference type="Proteomes" id="UP000190080">
    <property type="component" value="Unassembled WGS sequence"/>
</dbReference>
<protein>
    <submittedName>
        <fullName evidence="1">Uncharacterized protein</fullName>
    </submittedName>
</protein>
<evidence type="ECO:0000313" key="1">
    <source>
        <dbReference type="EMBL" id="OPJ60114.1"/>
    </source>
</evidence>
<dbReference type="RefSeq" id="WP_079425827.1">
    <property type="nucleotide sequence ID" value="NZ_MZGV01000035.1"/>
</dbReference>
<evidence type="ECO:0000313" key="2">
    <source>
        <dbReference type="Proteomes" id="UP000190080"/>
    </source>
</evidence>
<sequence>MSYRKVIENYYTDMNNLVDILTKLINSYRLLIGGVNELNSVALVHRKDIEDGIDRTNELGKIIDEIIGALDKSSCGYIDYFKLKAEFIKQNVGLEYIENEIDSELKLHE</sequence>
<accession>A0A1V4IJV6</accession>
<keyword evidence="2" id="KW-1185">Reference proteome</keyword>
<organism evidence="1 2">
    <name type="scientific">Clostridium oryzae</name>
    <dbReference type="NCBI Taxonomy" id="1450648"/>
    <lineage>
        <taxon>Bacteria</taxon>
        <taxon>Bacillati</taxon>
        <taxon>Bacillota</taxon>
        <taxon>Clostridia</taxon>
        <taxon>Eubacteriales</taxon>
        <taxon>Clostridiaceae</taxon>
        <taxon>Clostridium</taxon>
    </lineage>
</organism>
<reference evidence="1 2" key="1">
    <citation type="submission" date="2017-03" db="EMBL/GenBank/DDBJ databases">
        <title>Genome sequence of Clostridium oryzae DSM 28571.</title>
        <authorList>
            <person name="Poehlein A."/>
            <person name="Daniel R."/>
        </authorList>
    </citation>
    <scope>NUCLEOTIDE SEQUENCE [LARGE SCALE GENOMIC DNA]</scope>
    <source>
        <strain evidence="1 2">DSM 28571</strain>
    </source>
</reference>
<dbReference type="STRING" id="1450648.CLORY_29770"/>
<proteinExistence type="predicted"/>
<comment type="caution">
    <text evidence="1">The sequence shown here is derived from an EMBL/GenBank/DDBJ whole genome shotgun (WGS) entry which is preliminary data.</text>
</comment>
<dbReference type="EMBL" id="MZGV01000035">
    <property type="protein sequence ID" value="OPJ60114.1"/>
    <property type="molecule type" value="Genomic_DNA"/>
</dbReference>